<dbReference type="CDD" id="cd06259">
    <property type="entry name" value="YdcF-like"/>
    <property type="match status" value="1"/>
</dbReference>
<comment type="caution">
    <text evidence="3">The sequence shown here is derived from an EMBL/GenBank/DDBJ whole genome shotgun (WGS) entry which is preliminary data.</text>
</comment>
<dbReference type="GO" id="GO:0000270">
    <property type="term" value="P:peptidoglycan metabolic process"/>
    <property type="evidence" value="ECO:0007669"/>
    <property type="project" value="TreeGrafter"/>
</dbReference>
<evidence type="ECO:0000256" key="1">
    <source>
        <dbReference type="SAM" id="Phobius"/>
    </source>
</evidence>
<evidence type="ECO:0000259" key="2">
    <source>
        <dbReference type="Pfam" id="PF02698"/>
    </source>
</evidence>
<dbReference type="EMBL" id="BJYZ01000025">
    <property type="protein sequence ID" value="GEO41016.1"/>
    <property type="molecule type" value="Genomic_DNA"/>
</dbReference>
<feature type="transmembrane region" description="Helical" evidence="1">
    <location>
        <begin position="12"/>
        <end position="32"/>
    </location>
</feature>
<dbReference type="PANTHER" id="PTHR30336">
    <property type="entry name" value="INNER MEMBRANE PROTEIN, PROBABLE PERMEASE"/>
    <property type="match status" value="1"/>
</dbReference>
<accession>A0A512DX41</accession>
<dbReference type="Gene3D" id="3.40.50.620">
    <property type="entry name" value="HUPs"/>
    <property type="match status" value="1"/>
</dbReference>
<sequence>MIFVLSKLGWALVRPGNLLALMLILGLMFQATRRPPFQRLGKKLVMASVLLVAALTLLPVGQMTLRPLEDRFPQPELPGRIDGIVLLGGSVNTEMSADRGQPVLNSAGERITEFVALARRYPEAKLIFTGGSGYVFAGDLREADVIRTVLDGLGFDTSRIVFERESRNTYENALFSRPLADPAPGETWLLITSAAHMPRSVGIFRHAEWPVTAYPVDYRTAGSLTWSPDLLYGLDALNESLREWVGLAAYRLMDRTDSWFPGPVRND</sequence>
<dbReference type="InterPro" id="IPR003848">
    <property type="entry name" value="DUF218"/>
</dbReference>
<keyword evidence="1" id="KW-0472">Membrane</keyword>
<dbReference type="AlphaFoldDB" id="A0A512DX41"/>
<feature type="transmembrane region" description="Helical" evidence="1">
    <location>
        <begin position="44"/>
        <end position="65"/>
    </location>
</feature>
<name>A0A512DX41_9PROT</name>
<proteinExistence type="predicted"/>
<dbReference type="InterPro" id="IPR051599">
    <property type="entry name" value="Cell_Envelope_Assoc"/>
</dbReference>
<keyword evidence="4" id="KW-1185">Reference proteome</keyword>
<dbReference type="InterPro" id="IPR014729">
    <property type="entry name" value="Rossmann-like_a/b/a_fold"/>
</dbReference>
<dbReference type="PANTHER" id="PTHR30336:SF4">
    <property type="entry name" value="ENVELOPE BIOGENESIS FACTOR ELYC"/>
    <property type="match status" value="1"/>
</dbReference>
<evidence type="ECO:0000313" key="3">
    <source>
        <dbReference type="EMBL" id="GEO41016.1"/>
    </source>
</evidence>
<protein>
    <submittedName>
        <fullName evidence="3">Membrane protein</fullName>
    </submittedName>
</protein>
<dbReference type="RefSeq" id="WP_044432084.1">
    <property type="nucleotide sequence ID" value="NZ_BJYZ01000025.1"/>
</dbReference>
<dbReference type="GO" id="GO:0043164">
    <property type="term" value="P:Gram-negative-bacterium-type cell wall biogenesis"/>
    <property type="evidence" value="ECO:0007669"/>
    <property type="project" value="TreeGrafter"/>
</dbReference>
<dbReference type="GO" id="GO:0005886">
    <property type="term" value="C:plasma membrane"/>
    <property type="evidence" value="ECO:0007669"/>
    <property type="project" value="TreeGrafter"/>
</dbReference>
<reference evidence="3 4" key="1">
    <citation type="submission" date="2019-07" db="EMBL/GenBank/DDBJ databases">
        <title>Whole genome shotgun sequence of Skermanella aerolata NBRC 106429.</title>
        <authorList>
            <person name="Hosoyama A."/>
            <person name="Uohara A."/>
            <person name="Ohji S."/>
            <person name="Ichikawa N."/>
        </authorList>
    </citation>
    <scope>NUCLEOTIDE SEQUENCE [LARGE SCALE GENOMIC DNA]</scope>
    <source>
        <strain evidence="3 4">NBRC 106429</strain>
    </source>
</reference>
<keyword evidence="1" id="KW-0812">Transmembrane</keyword>
<dbReference type="OrthoDB" id="9809813at2"/>
<feature type="domain" description="DUF218" evidence="2">
    <location>
        <begin position="82"/>
        <end position="246"/>
    </location>
</feature>
<keyword evidence="1" id="KW-1133">Transmembrane helix</keyword>
<evidence type="ECO:0000313" key="4">
    <source>
        <dbReference type="Proteomes" id="UP000321523"/>
    </source>
</evidence>
<dbReference type="Pfam" id="PF02698">
    <property type="entry name" value="DUF218"/>
    <property type="match status" value="1"/>
</dbReference>
<organism evidence="3 4">
    <name type="scientific">Skermanella aerolata</name>
    <dbReference type="NCBI Taxonomy" id="393310"/>
    <lineage>
        <taxon>Bacteria</taxon>
        <taxon>Pseudomonadati</taxon>
        <taxon>Pseudomonadota</taxon>
        <taxon>Alphaproteobacteria</taxon>
        <taxon>Rhodospirillales</taxon>
        <taxon>Azospirillaceae</taxon>
        <taxon>Skermanella</taxon>
    </lineage>
</organism>
<dbReference type="Proteomes" id="UP000321523">
    <property type="component" value="Unassembled WGS sequence"/>
</dbReference>
<gene>
    <name evidence="3" type="ORF">SAE02_51640</name>
</gene>